<feature type="transmembrane region" description="Helical" evidence="9">
    <location>
        <begin position="176"/>
        <end position="196"/>
    </location>
</feature>
<feature type="transmembrane region" description="Helical" evidence="9">
    <location>
        <begin position="349"/>
        <end position="370"/>
    </location>
</feature>
<keyword evidence="3" id="KW-0808">Transferase</keyword>
<evidence type="ECO:0000256" key="6">
    <source>
        <dbReference type="ARBA" id="ARBA00023136"/>
    </source>
</evidence>
<keyword evidence="11" id="KW-1185">Reference proteome</keyword>
<keyword evidence="4 9" id="KW-0812">Transmembrane</keyword>
<feature type="transmembrane region" description="Helical" evidence="9">
    <location>
        <begin position="82"/>
        <end position="101"/>
    </location>
</feature>
<comment type="similarity">
    <text evidence="7">Belongs to the MptA/B family.</text>
</comment>
<feature type="transmembrane region" description="Helical" evidence="9">
    <location>
        <begin position="547"/>
        <end position="565"/>
    </location>
</feature>
<evidence type="ECO:0000313" key="11">
    <source>
        <dbReference type="Proteomes" id="UP000653076"/>
    </source>
</evidence>
<dbReference type="Proteomes" id="UP000653076">
    <property type="component" value="Unassembled WGS sequence"/>
</dbReference>
<evidence type="ECO:0000256" key="3">
    <source>
        <dbReference type="ARBA" id="ARBA00022679"/>
    </source>
</evidence>
<evidence type="ECO:0000256" key="7">
    <source>
        <dbReference type="ARBA" id="ARBA00043987"/>
    </source>
</evidence>
<dbReference type="EMBL" id="BOPC01000009">
    <property type="protein sequence ID" value="GIJ25499.1"/>
    <property type="molecule type" value="Genomic_DNA"/>
</dbReference>
<organism evidence="10 11">
    <name type="scientific">Micromonospora qiuiae</name>
    <dbReference type="NCBI Taxonomy" id="502268"/>
    <lineage>
        <taxon>Bacteria</taxon>
        <taxon>Bacillati</taxon>
        <taxon>Actinomycetota</taxon>
        <taxon>Actinomycetes</taxon>
        <taxon>Micromonosporales</taxon>
        <taxon>Micromonosporaceae</taxon>
        <taxon>Micromonospora</taxon>
    </lineage>
</organism>
<feature type="transmembrane region" description="Helical" evidence="9">
    <location>
        <begin position="108"/>
        <end position="126"/>
    </location>
</feature>
<keyword evidence="5 9" id="KW-1133">Transmembrane helix</keyword>
<dbReference type="NCBIfam" id="NF038066">
    <property type="entry name" value="MptB"/>
    <property type="match status" value="1"/>
</dbReference>
<evidence type="ECO:0000256" key="5">
    <source>
        <dbReference type="ARBA" id="ARBA00022989"/>
    </source>
</evidence>
<proteinExistence type="inferred from homology"/>
<evidence type="ECO:0000313" key="10">
    <source>
        <dbReference type="EMBL" id="GIJ25499.1"/>
    </source>
</evidence>
<evidence type="ECO:0008006" key="12">
    <source>
        <dbReference type="Google" id="ProtNLM"/>
    </source>
</evidence>
<feature type="region of interest" description="Disordered" evidence="8">
    <location>
        <begin position="1"/>
        <end position="37"/>
    </location>
</feature>
<dbReference type="InterPro" id="IPR049829">
    <property type="entry name" value="MptA/B-like"/>
</dbReference>
<evidence type="ECO:0000256" key="9">
    <source>
        <dbReference type="SAM" id="Phobius"/>
    </source>
</evidence>
<evidence type="ECO:0000256" key="8">
    <source>
        <dbReference type="SAM" id="MobiDB-lite"/>
    </source>
</evidence>
<evidence type="ECO:0000256" key="2">
    <source>
        <dbReference type="ARBA" id="ARBA00022676"/>
    </source>
</evidence>
<comment type="subcellular location">
    <subcellularLocation>
        <location evidence="1">Membrane</location>
        <topology evidence="1">Multi-pass membrane protein</topology>
    </subcellularLocation>
</comment>
<sequence length="579" mass="59531">MTDPGAPRSDPASAIGPDARSATGREARPAARPDARPAARRDRVVRWLGLAGALLLAAAGFLGGALPGETTTRVWDSGDGPLIVVLWLAGTAAMVGAWWALRDGAPSARWAYVTAGLWAFPLLFSAPLGSRDVYSYACQGWVYADGGDPYTTGVGAAGCPWLDAVAPVWRDTPAPYGPFFVLLAALAVMLGGGLVGTVALLRLFAVAGLLAAASCLPGLAGAAGVPARRASWLLLACPLVGVHLVAGAHNDAVMLGLLLPALLILVRRPSQPATAQEPQPDRLGTETDRLGAVPGRADSRVAGGLPAVGWLLVAGVLLGLAVSVKATAVVVLPFAALAAVRDRYTWPALLRDGGLLAVGVLGGLLVPSLLSGLGPGWLVGLGRSGDTVQWTSPPTAVGMVVDYAGELVGRHPDAVPVTRAAGLVLLTALLVLLWWRTWSALRTRNPPKGPTVTPAESIVKLSSPARAFSPGVVAAGRTRGRVVLLGAGVALVSTVVLAPVFHPWYATWPLAVLAVAATRTAWFVLPCAAAAFLALPDGTNLARLVKAPGAVAMTVLVIVTALWTLSRLRRQPPMSASDR</sequence>
<feature type="transmembrane region" description="Helical" evidence="9">
    <location>
        <begin position="308"/>
        <end position="337"/>
    </location>
</feature>
<accession>A0ABQ4J5R0</accession>
<reference evidence="10 11" key="1">
    <citation type="submission" date="2021-01" db="EMBL/GenBank/DDBJ databases">
        <title>Whole genome shotgun sequence of Verrucosispora qiuiae NBRC 106684.</title>
        <authorList>
            <person name="Komaki H."/>
            <person name="Tamura T."/>
        </authorList>
    </citation>
    <scope>NUCLEOTIDE SEQUENCE [LARGE SCALE GENOMIC DNA]</scope>
    <source>
        <strain evidence="10 11">NBRC 106684</strain>
    </source>
</reference>
<feature type="transmembrane region" description="Helical" evidence="9">
    <location>
        <begin position="230"/>
        <end position="246"/>
    </location>
</feature>
<name>A0ABQ4J5R0_9ACTN</name>
<gene>
    <name evidence="10" type="ORF">Vqi01_06610</name>
</gene>
<feature type="compositionally biased region" description="Basic and acidic residues" evidence="8">
    <location>
        <begin position="23"/>
        <end position="37"/>
    </location>
</feature>
<protein>
    <recommendedName>
        <fullName evidence="12">DUF2029 domain-containing protein</fullName>
    </recommendedName>
</protein>
<feature type="transmembrane region" description="Helical" evidence="9">
    <location>
        <begin position="482"/>
        <end position="502"/>
    </location>
</feature>
<comment type="caution">
    <text evidence="10">The sequence shown here is derived from an EMBL/GenBank/DDBJ whole genome shotgun (WGS) entry which is preliminary data.</text>
</comment>
<feature type="transmembrane region" description="Helical" evidence="9">
    <location>
        <begin position="417"/>
        <end position="435"/>
    </location>
</feature>
<keyword evidence="2" id="KW-0328">Glycosyltransferase</keyword>
<feature type="transmembrane region" description="Helical" evidence="9">
    <location>
        <begin position="508"/>
        <end position="535"/>
    </location>
</feature>
<dbReference type="Pfam" id="PF26314">
    <property type="entry name" value="MptA_B_family"/>
    <property type="match status" value="1"/>
</dbReference>
<keyword evidence="6 9" id="KW-0472">Membrane</keyword>
<evidence type="ECO:0000256" key="4">
    <source>
        <dbReference type="ARBA" id="ARBA00022692"/>
    </source>
</evidence>
<feature type="transmembrane region" description="Helical" evidence="9">
    <location>
        <begin position="203"/>
        <end position="224"/>
    </location>
</feature>
<evidence type="ECO:0000256" key="1">
    <source>
        <dbReference type="ARBA" id="ARBA00004141"/>
    </source>
</evidence>
<feature type="transmembrane region" description="Helical" evidence="9">
    <location>
        <begin position="44"/>
        <end position="62"/>
    </location>
</feature>